<dbReference type="SMART" id="SM00184">
    <property type="entry name" value="RING"/>
    <property type="match status" value="1"/>
</dbReference>
<dbReference type="InterPro" id="IPR013083">
    <property type="entry name" value="Znf_RING/FYVE/PHD"/>
</dbReference>
<feature type="compositionally biased region" description="Basic and acidic residues" evidence="5">
    <location>
        <begin position="240"/>
        <end position="253"/>
    </location>
</feature>
<evidence type="ECO:0000256" key="2">
    <source>
        <dbReference type="ARBA" id="ARBA00022771"/>
    </source>
</evidence>
<dbReference type="GO" id="GO:0008270">
    <property type="term" value="F:zinc ion binding"/>
    <property type="evidence" value="ECO:0007669"/>
    <property type="project" value="UniProtKB-KW"/>
</dbReference>
<protein>
    <recommendedName>
        <fullName evidence="6">RING-type domain-containing protein</fullName>
    </recommendedName>
</protein>
<comment type="caution">
    <text evidence="7">The sequence shown here is derived from an EMBL/GenBank/DDBJ whole genome shotgun (WGS) entry which is preliminary data.</text>
</comment>
<dbReference type="PANTHER" id="PTHR47361:SF4">
    <property type="entry name" value="RING_U-BOX SUPERFAMILY PROTEIN"/>
    <property type="match status" value="1"/>
</dbReference>
<feature type="compositionally biased region" description="Basic and acidic residues" evidence="5">
    <location>
        <begin position="222"/>
        <end position="232"/>
    </location>
</feature>
<dbReference type="Gene3D" id="3.30.40.10">
    <property type="entry name" value="Zinc/RING finger domain, C3HC4 (zinc finger)"/>
    <property type="match status" value="1"/>
</dbReference>
<dbReference type="InterPro" id="IPR017907">
    <property type="entry name" value="Znf_RING_CS"/>
</dbReference>
<dbReference type="PANTHER" id="PTHR47361">
    <property type="entry name" value="RING/U-BOX SUPERFAMILY PROTEIN"/>
    <property type="match status" value="1"/>
</dbReference>
<dbReference type="SUPFAM" id="SSF57850">
    <property type="entry name" value="RING/U-box"/>
    <property type="match status" value="1"/>
</dbReference>
<accession>A0AAV0Q7T6</accession>
<dbReference type="InterPro" id="IPR001841">
    <property type="entry name" value="Znf_RING"/>
</dbReference>
<keyword evidence="3" id="KW-0862">Zinc</keyword>
<evidence type="ECO:0000313" key="7">
    <source>
        <dbReference type="EMBL" id="CAI0541373.1"/>
    </source>
</evidence>
<sequence length="262" mass="29033">MSSAVTFSVNAEQLVGALDCVSIVDQGEVDAKFGSNGKKACGNHGGNCAICLDEIVLEETALIKGCEHAYCVTCILHWATYSENPKCPQCKHPFESLNVHRSLDGCIHDYMFEESLCLLLRATWFKPLEVPSHHGTAYEDPDEFFPYDYVYGYGYDYEEDDIDEAAYYSGGSSSSSSVIRIGNRRWGDNGYVRAGRLEARPVHHRPNAQDSGGAGGSSSSSREPRKKEDKTGRRAKRTQKREAADKKAAEKHQLLLARLGRQ</sequence>
<dbReference type="Proteomes" id="UP001154282">
    <property type="component" value="Unassembled WGS sequence"/>
</dbReference>
<proteinExistence type="predicted"/>
<evidence type="ECO:0000256" key="4">
    <source>
        <dbReference type="PROSITE-ProRule" id="PRU00175"/>
    </source>
</evidence>
<gene>
    <name evidence="7" type="ORF">LITE_LOCUS42070</name>
</gene>
<evidence type="ECO:0000256" key="1">
    <source>
        <dbReference type="ARBA" id="ARBA00022723"/>
    </source>
</evidence>
<evidence type="ECO:0000256" key="5">
    <source>
        <dbReference type="SAM" id="MobiDB-lite"/>
    </source>
</evidence>
<feature type="region of interest" description="Disordered" evidence="5">
    <location>
        <begin position="197"/>
        <end position="262"/>
    </location>
</feature>
<keyword evidence="8" id="KW-1185">Reference proteome</keyword>
<dbReference type="Pfam" id="PF13639">
    <property type="entry name" value="zf-RING_2"/>
    <property type="match status" value="1"/>
</dbReference>
<dbReference type="EMBL" id="CAMGYJ010000009">
    <property type="protein sequence ID" value="CAI0541373.1"/>
    <property type="molecule type" value="Genomic_DNA"/>
</dbReference>
<keyword evidence="1" id="KW-0479">Metal-binding</keyword>
<reference evidence="7" key="1">
    <citation type="submission" date="2022-08" db="EMBL/GenBank/DDBJ databases">
        <authorList>
            <person name="Gutierrez-Valencia J."/>
        </authorList>
    </citation>
    <scope>NUCLEOTIDE SEQUENCE</scope>
</reference>
<dbReference type="PROSITE" id="PS50089">
    <property type="entry name" value="ZF_RING_2"/>
    <property type="match status" value="1"/>
</dbReference>
<dbReference type="AlphaFoldDB" id="A0AAV0Q7T6"/>
<organism evidence="7 8">
    <name type="scientific">Linum tenue</name>
    <dbReference type="NCBI Taxonomy" id="586396"/>
    <lineage>
        <taxon>Eukaryota</taxon>
        <taxon>Viridiplantae</taxon>
        <taxon>Streptophyta</taxon>
        <taxon>Embryophyta</taxon>
        <taxon>Tracheophyta</taxon>
        <taxon>Spermatophyta</taxon>
        <taxon>Magnoliopsida</taxon>
        <taxon>eudicotyledons</taxon>
        <taxon>Gunneridae</taxon>
        <taxon>Pentapetalae</taxon>
        <taxon>rosids</taxon>
        <taxon>fabids</taxon>
        <taxon>Malpighiales</taxon>
        <taxon>Linaceae</taxon>
        <taxon>Linum</taxon>
    </lineage>
</organism>
<feature type="domain" description="RING-type" evidence="6">
    <location>
        <begin position="48"/>
        <end position="91"/>
    </location>
</feature>
<keyword evidence="2 4" id="KW-0863">Zinc-finger</keyword>
<name>A0AAV0Q7T6_9ROSI</name>
<evidence type="ECO:0000259" key="6">
    <source>
        <dbReference type="PROSITE" id="PS50089"/>
    </source>
</evidence>
<evidence type="ECO:0000313" key="8">
    <source>
        <dbReference type="Proteomes" id="UP001154282"/>
    </source>
</evidence>
<evidence type="ECO:0000256" key="3">
    <source>
        <dbReference type="ARBA" id="ARBA00022833"/>
    </source>
</evidence>
<dbReference type="PROSITE" id="PS00518">
    <property type="entry name" value="ZF_RING_1"/>
    <property type="match status" value="1"/>
</dbReference>